<reference evidence="10 11" key="1">
    <citation type="submission" date="2017-06" db="EMBL/GenBank/DDBJ databases">
        <title>Comparative genomic analysis of Ambrosia Fusariam Clade fungi.</title>
        <authorList>
            <person name="Stajich J.E."/>
            <person name="Carrillo J."/>
            <person name="Kijimoto T."/>
            <person name="Eskalen A."/>
            <person name="O'Donnell K."/>
            <person name="Kasson M."/>
        </authorList>
    </citation>
    <scope>NUCLEOTIDE SEQUENCE [LARGE SCALE GENOMIC DNA]</scope>
    <source>
        <strain evidence="10 11">NRRL62579</strain>
    </source>
</reference>
<organism evidence="10 11">
    <name type="scientific">Fusarium oligoseptatum</name>
    <dbReference type="NCBI Taxonomy" id="2604345"/>
    <lineage>
        <taxon>Eukaryota</taxon>
        <taxon>Fungi</taxon>
        <taxon>Dikarya</taxon>
        <taxon>Ascomycota</taxon>
        <taxon>Pezizomycotina</taxon>
        <taxon>Sordariomycetes</taxon>
        <taxon>Hypocreomycetidae</taxon>
        <taxon>Hypocreales</taxon>
        <taxon>Nectriaceae</taxon>
        <taxon>Fusarium</taxon>
        <taxon>Fusarium solani species complex</taxon>
    </lineage>
</organism>
<gene>
    <name evidence="10" type="ORF">CEP52_003087</name>
</gene>
<dbReference type="SUPFAM" id="SSF103473">
    <property type="entry name" value="MFS general substrate transporter"/>
    <property type="match status" value="1"/>
</dbReference>
<dbReference type="EMBL" id="NKCK01000019">
    <property type="protein sequence ID" value="RSM11220.1"/>
    <property type="molecule type" value="Genomic_DNA"/>
</dbReference>
<dbReference type="Gene3D" id="1.20.1250.20">
    <property type="entry name" value="MFS general substrate transporter like domains"/>
    <property type="match status" value="1"/>
</dbReference>
<proteinExistence type="predicted"/>
<dbReference type="Pfam" id="PF07690">
    <property type="entry name" value="MFS_1"/>
    <property type="match status" value="1"/>
</dbReference>
<evidence type="ECO:0000256" key="7">
    <source>
        <dbReference type="ARBA" id="ARBA00023180"/>
    </source>
</evidence>
<dbReference type="PANTHER" id="PTHR23502:SF186">
    <property type="entry name" value="MAJOR FACILITATOR SUPERFAMILY (MFS) PROFILE DOMAIN-CONTAINING PROTEIN"/>
    <property type="match status" value="1"/>
</dbReference>
<keyword evidence="4 9" id="KW-0812">Transmembrane</keyword>
<comment type="caution">
    <text evidence="10">The sequence shown here is derived from an EMBL/GenBank/DDBJ whole genome shotgun (WGS) entry which is preliminary data.</text>
</comment>
<evidence type="ECO:0000313" key="10">
    <source>
        <dbReference type="EMBL" id="RSM11220.1"/>
    </source>
</evidence>
<accession>A0A428UAB1</accession>
<dbReference type="GO" id="GO:0022857">
    <property type="term" value="F:transmembrane transporter activity"/>
    <property type="evidence" value="ECO:0007669"/>
    <property type="project" value="InterPro"/>
</dbReference>
<evidence type="ECO:0000256" key="8">
    <source>
        <dbReference type="SAM" id="MobiDB-lite"/>
    </source>
</evidence>
<comment type="subcellular location">
    <subcellularLocation>
        <location evidence="1">Cell membrane</location>
        <topology evidence="1">Multi-pass membrane protein</topology>
    </subcellularLocation>
</comment>
<dbReference type="Proteomes" id="UP000287144">
    <property type="component" value="Unassembled WGS sequence"/>
</dbReference>
<feature type="transmembrane region" description="Helical" evidence="9">
    <location>
        <begin position="429"/>
        <end position="455"/>
    </location>
</feature>
<dbReference type="InterPro" id="IPR011701">
    <property type="entry name" value="MFS"/>
</dbReference>
<feature type="transmembrane region" description="Helical" evidence="9">
    <location>
        <begin position="256"/>
        <end position="282"/>
    </location>
</feature>
<sequence>MSCLQQVLSVIALKPEIGKQKYESPYVNERGYVDFKSGDVENPRNWSRTRRWTITSIAVLLALNGNFSSSIFAGSLDSVVDEFNVSEVVAALTTALFLLGFCAGPFIFAPLSEFYGRRWIFLHHLCRLHGLYLSLRLSPHLCTTPGELVDLWDPIERGNATAIFSLASWIGPSLGSVIAGFVQLKRDWRWGVYSALWLGAPTMALMFLIPETHSPTILAQKSKRARRSGFTGAQTEGEENKPKLHQLYKMALTRPWILMFDLISLLCSIYACIVFTLQFMLFSIYPIVFREMRGWNAGVSQLPLLGQVVGAVLGAIVIFADSERRRRSDASGKKLLPEDRLLMAMIGGVGFPITMFWLAWSAQYNQVPWIVPTLAGTFLSTSLMLVYVAFINYLTDTYADYAASVIAANTVTRSAGSAAAPLFTNQMFSALGVGGGGSLIGGVATLLAFIPFVFYRYGSLIRRKSKYALVDGDQLDKVDEEADPTDYGVQPDETQHARELSRATADNQPEE</sequence>
<evidence type="ECO:0000256" key="3">
    <source>
        <dbReference type="ARBA" id="ARBA00022475"/>
    </source>
</evidence>
<evidence type="ECO:0000256" key="6">
    <source>
        <dbReference type="ARBA" id="ARBA00023136"/>
    </source>
</evidence>
<evidence type="ECO:0008006" key="12">
    <source>
        <dbReference type="Google" id="ProtNLM"/>
    </source>
</evidence>
<evidence type="ECO:0000256" key="5">
    <source>
        <dbReference type="ARBA" id="ARBA00022989"/>
    </source>
</evidence>
<keyword evidence="7" id="KW-0325">Glycoprotein</keyword>
<feature type="transmembrane region" description="Helical" evidence="9">
    <location>
        <begin position="88"/>
        <end position="109"/>
    </location>
</feature>
<evidence type="ECO:0000256" key="1">
    <source>
        <dbReference type="ARBA" id="ARBA00004651"/>
    </source>
</evidence>
<evidence type="ECO:0000256" key="2">
    <source>
        <dbReference type="ARBA" id="ARBA00022448"/>
    </source>
</evidence>
<dbReference type="PANTHER" id="PTHR23502">
    <property type="entry name" value="MAJOR FACILITATOR SUPERFAMILY"/>
    <property type="match status" value="1"/>
</dbReference>
<keyword evidence="11" id="KW-1185">Reference proteome</keyword>
<evidence type="ECO:0000256" key="9">
    <source>
        <dbReference type="SAM" id="Phobius"/>
    </source>
</evidence>
<keyword evidence="2" id="KW-0813">Transport</keyword>
<keyword evidence="6 9" id="KW-0472">Membrane</keyword>
<evidence type="ECO:0000256" key="4">
    <source>
        <dbReference type="ARBA" id="ARBA00022692"/>
    </source>
</evidence>
<feature type="region of interest" description="Disordered" evidence="8">
    <location>
        <begin position="479"/>
        <end position="511"/>
    </location>
</feature>
<dbReference type="AlphaFoldDB" id="A0A428UAB1"/>
<feature type="transmembrane region" description="Helical" evidence="9">
    <location>
        <begin position="190"/>
        <end position="209"/>
    </location>
</feature>
<name>A0A428UAB1_9HYPO</name>
<dbReference type="InterPro" id="IPR036259">
    <property type="entry name" value="MFS_trans_sf"/>
</dbReference>
<feature type="transmembrane region" description="Helical" evidence="9">
    <location>
        <begin position="369"/>
        <end position="394"/>
    </location>
</feature>
<dbReference type="GO" id="GO:0005886">
    <property type="term" value="C:plasma membrane"/>
    <property type="evidence" value="ECO:0007669"/>
    <property type="project" value="UniProtKB-SubCell"/>
</dbReference>
<feature type="transmembrane region" description="Helical" evidence="9">
    <location>
        <begin position="52"/>
        <end position="76"/>
    </location>
</feature>
<dbReference type="Gene3D" id="1.20.1720.10">
    <property type="entry name" value="Multidrug resistance protein D"/>
    <property type="match status" value="1"/>
</dbReference>
<evidence type="ECO:0000313" key="11">
    <source>
        <dbReference type="Proteomes" id="UP000287144"/>
    </source>
</evidence>
<feature type="transmembrane region" description="Helical" evidence="9">
    <location>
        <begin position="302"/>
        <end position="320"/>
    </location>
</feature>
<protein>
    <recommendedName>
        <fullName evidence="12">Major facilitator superfamily (MFS) profile domain-containing protein</fullName>
    </recommendedName>
</protein>
<dbReference type="STRING" id="1325735.A0A428UAB1"/>
<keyword evidence="3" id="KW-1003">Cell membrane</keyword>
<keyword evidence="5 9" id="KW-1133">Transmembrane helix</keyword>
<feature type="transmembrane region" description="Helical" evidence="9">
    <location>
        <begin position="341"/>
        <end position="363"/>
    </location>
</feature>